<dbReference type="PANTHER" id="PTHR23501">
    <property type="entry name" value="MAJOR FACILITATOR SUPERFAMILY"/>
    <property type="match status" value="1"/>
</dbReference>
<dbReference type="FunFam" id="1.20.1720.10:FF:000004">
    <property type="entry name" value="EmrB/QacA family drug resistance transporter"/>
    <property type="match status" value="1"/>
</dbReference>
<keyword evidence="3" id="KW-0813">Transport</keyword>
<organism evidence="10 11">
    <name type="scientific">Luteimicrobium subarcticum</name>
    <dbReference type="NCBI Taxonomy" id="620910"/>
    <lineage>
        <taxon>Bacteria</taxon>
        <taxon>Bacillati</taxon>
        <taxon>Actinomycetota</taxon>
        <taxon>Actinomycetes</taxon>
        <taxon>Micrococcales</taxon>
        <taxon>Luteimicrobium</taxon>
    </lineage>
</organism>
<proteinExistence type="inferred from homology"/>
<gene>
    <name evidence="10" type="ORF">CLV34_2586</name>
</gene>
<dbReference type="EMBL" id="PGTZ01000010">
    <property type="protein sequence ID" value="PJI86666.1"/>
    <property type="molecule type" value="Genomic_DNA"/>
</dbReference>
<feature type="transmembrane region" description="Helical" evidence="8">
    <location>
        <begin position="304"/>
        <end position="327"/>
    </location>
</feature>
<name>A0A2M8W6W7_9MICO</name>
<evidence type="ECO:0000259" key="9">
    <source>
        <dbReference type="PROSITE" id="PS50850"/>
    </source>
</evidence>
<accession>A0A2M8W6W7</accession>
<keyword evidence="5 8" id="KW-0812">Transmembrane</keyword>
<keyword evidence="7 8" id="KW-0472">Membrane</keyword>
<feature type="transmembrane region" description="Helical" evidence="8">
    <location>
        <begin position="89"/>
        <end position="108"/>
    </location>
</feature>
<dbReference type="Gene3D" id="1.20.1250.20">
    <property type="entry name" value="MFS general substrate transporter like domains"/>
    <property type="match status" value="1"/>
</dbReference>
<protein>
    <submittedName>
        <fullName evidence="10">EmrB/QacA subfamily drug resistance transporter</fullName>
    </submittedName>
</protein>
<evidence type="ECO:0000256" key="3">
    <source>
        <dbReference type="ARBA" id="ARBA00022448"/>
    </source>
</evidence>
<reference evidence="10 11" key="1">
    <citation type="submission" date="2017-11" db="EMBL/GenBank/DDBJ databases">
        <title>Genomic Encyclopedia of Archaeal and Bacterial Type Strains, Phase II (KMG-II): From Individual Species to Whole Genera.</title>
        <authorList>
            <person name="Goeker M."/>
        </authorList>
    </citation>
    <scope>NUCLEOTIDE SEQUENCE [LARGE SCALE GENOMIC DNA]</scope>
    <source>
        <strain evidence="10 11">DSM 22413</strain>
    </source>
</reference>
<dbReference type="InterPro" id="IPR020846">
    <property type="entry name" value="MFS_dom"/>
</dbReference>
<dbReference type="InterPro" id="IPR011701">
    <property type="entry name" value="MFS"/>
</dbReference>
<dbReference type="InterPro" id="IPR036259">
    <property type="entry name" value="MFS_trans_sf"/>
</dbReference>
<feature type="transmembrane region" description="Helical" evidence="8">
    <location>
        <begin position="177"/>
        <end position="196"/>
    </location>
</feature>
<keyword evidence="4" id="KW-1003">Cell membrane</keyword>
<dbReference type="GO" id="GO:0022857">
    <property type="term" value="F:transmembrane transporter activity"/>
    <property type="evidence" value="ECO:0007669"/>
    <property type="project" value="InterPro"/>
</dbReference>
<feature type="transmembrane region" description="Helical" evidence="8">
    <location>
        <begin position="234"/>
        <end position="257"/>
    </location>
</feature>
<keyword evidence="11" id="KW-1185">Reference proteome</keyword>
<evidence type="ECO:0000313" key="11">
    <source>
        <dbReference type="Proteomes" id="UP000231586"/>
    </source>
</evidence>
<comment type="caution">
    <text evidence="10">The sequence shown here is derived from an EMBL/GenBank/DDBJ whole genome shotgun (WGS) entry which is preliminary data.</text>
</comment>
<evidence type="ECO:0000256" key="7">
    <source>
        <dbReference type="ARBA" id="ARBA00023136"/>
    </source>
</evidence>
<dbReference type="SUPFAM" id="SSF103473">
    <property type="entry name" value="MFS general substrate transporter"/>
    <property type="match status" value="1"/>
</dbReference>
<dbReference type="PRINTS" id="PR01036">
    <property type="entry name" value="TCRTETB"/>
</dbReference>
<evidence type="ECO:0000256" key="4">
    <source>
        <dbReference type="ARBA" id="ARBA00022475"/>
    </source>
</evidence>
<feature type="transmembrane region" description="Helical" evidence="8">
    <location>
        <begin position="114"/>
        <end position="135"/>
    </location>
</feature>
<feature type="transmembrane region" description="Helical" evidence="8">
    <location>
        <begin position="208"/>
        <end position="228"/>
    </location>
</feature>
<evidence type="ECO:0000256" key="6">
    <source>
        <dbReference type="ARBA" id="ARBA00022989"/>
    </source>
</evidence>
<dbReference type="CDD" id="cd17502">
    <property type="entry name" value="MFS_Azr1_MDR_like"/>
    <property type="match status" value="1"/>
</dbReference>
<feature type="transmembrane region" description="Helical" evidence="8">
    <location>
        <begin position="22"/>
        <end position="46"/>
    </location>
</feature>
<evidence type="ECO:0000256" key="8">
    <source>
        <dbReference type="SAM" id="Phobius"/>
    </source>
</evidence>
<dbReference type="Pfam" id="PF07690">
    <property type="entry name" value="MFS_1"/>
    <property type="match status" value="1"/>
</dbReference>
<feature type="transmembrane region" description="Helical" evidence="8">
    <location>
        <begin position="409"/>
        <end position="430"/>
    </location>
</feature>
<feature type="transmembrane region" description="Helical" evidence="8">
    <location>
        <begin position="58"/>
        <end position="77"/>
    </location>
</feature>
<sequence>MTSPDTDAPISRRSVGLRSERGPILLSLMLATALVALDSTVIATAIPTITKDLGGFSQFPWLLSVYLLAQAATTPLYGKVADMLGRKPVMMIGIAVFLVGSVLCALAWSMPSLIAFRAVQGLGAGAILPMSMTIVGDIYSLQERAKVQGYVASVWGVSAVVGPLIGGAFSQWVSWRWIFWVNVPLCLVAGVILWRNFREKVERRRHRIDYLGAILVTAATTLIMLGLLEGGEGWAWLSATSVVVLGAGAALVVAFVLVERRAPEPVLPLWVFGRRALLTTSLASLGVGAVMIGFTSYVPTFTQVTLGTGALIAGFSVATMTVGWPIAAAQSGRIYLRHGFRVTALIGSAITVVGAVLMLLLGTGSTPWEVGAFCLVVGAGLGLTAPPTQIAAQNTVGWSERGVVTSATMFARSIGSALGVAVYGAIVNASLGSSAGHPAPGPLADAVHDVFVGVLVAAVGMALAVFLMPRDGAGRADRETVATEAAEARGGAAG</sequence>
<feature type="transmembrane region" description="Helical" evidence="8">
    <location>
        <begin position="339"/>
        <end position="362"/>
    </location>
</feature>
<comment type="subcellular location">
    <subcellularLocation>
        <location evidence="1">Cell inner membrane</location>
        <topology evidence="1">Multi-pass membrane protein</topology>
    </subcellularLocation>
</comment>
<comment type="similarity">
    <text evidence="2">Belongs to the major facilitator superfamily. TCR/Tet family.</text>
</comment>
<evidence type="ECO:0000256" key="2">
    <source>
        <dbReference type="ARBA" id="ARBA00007520"/>
    </source>
</evidence>
<feature type="transmembrane region" description="Helical" evidence="8">
    <location>
        <begin position="147"/>
        <end position="165"/>
    </location>
</feature>
<dbReference type="AlphaFoldDB" id="A0A2M8W6W7"/>
<dbReference type="PANTHER" id="PTHR23501:SF191">
    <property type="entry name" value="VACUOLAR BASIC AMINO ACID TRANSPORTER 4"/>
    <property type="match status" value="1"/>
</dbReference>
<dbReference type="GO" id="GO:0005886">
    <property type="term" value="C:plasma membrane"/>
    <property type="evidence" value="ECO:0007669"/>
    <property type="project" value="UniProtKB-SubCell"/>
</dbReference>
<evidence type="ECO:0000256" key="1">
    <source>
        <dbReference type="ARBA" id="ARBA00004429"/>
    </source>
</evidence>
<keyword evidence="6 8" id="KW-1133">Transmembrane helix</keyword>
<feature type="transmembrane region" description="Helical" evidence="8">
    <location>
        <begin position="450"/>
        <end position="468"/>
    </location>
</feature>
<feature type="transmembrane region" description="Helical" evidence="8">
    <location>
        <begin position="368"/>
        <end position="388"/>
    </location>
</feature>
<feature type="domain" description="Major facilitator superfamily (MFS) profile" evidence="9">
    <location>
        <begin position="24"/>
        <end position="472"/>
    </location>
</feature>
<evidence type="ECO:0000313" key="10">
    <source>
        <dbReference type="EMBL" id="PJI86666.1"/>
    </source>
</evidence>
<dbReference type="Proteomes" id="UP000231586">
    <property type="component" value="Unassembled WGS sequence"/>
</dbReference>
<feature type="transmembrane region" description="Helical" evidence="8">
    <location>
        <begin position="277"/>
        <end position="298"/>
    </location>
</feature>
<dbReference type="Gene3D" id="1.20.1720.10">
    <property type="entry name" value="Multidrug resistance protein D"/>
    <property type="match status" value="1"/>
</dbReference>
<dbReference type="PROSITE" id="PS50850">
    <property type="entry name" value="MFS"/>
    <property type="match status" value="1"/>
</dbReference>
<evidence type="ECO:0000256" key="5">
    <source>
        <dbReference type="ARBA" id="ARBA00022692"/>
    </source>
</evidence>